<dbReference type="eggNOG" id="KOG0998">
    <property type="taxonomic scope" value="Eukaryota"/>
</dbReference>
<dbReference type="GO" id="GO:0150007">
    <property type="term" value="P:clathrin-dependent synaptic vesicle endocytosis"/>
    <property type="evidence" value="ECO:0000318"/>
    <property type="project" value="GO_Central"/>
</dbReference>
<feature type="compositionally biased region" description="Basic and acidic residues" evidence="5">
    <location>
        <begin position="660"/>
        <end position="696"/>
    </location>
</feature>
<evidence type="ECO:0000259" key="8">
    <source>
        <dbReference type="PROSITE" id="PS50222"/>
    </source>
</evidence>
<keyword evidence="4" id="KW-0175">Coiled coil</keyword>
<reference evidence="10" key="3">
    <citation type="submission" date="2015-06" db="UniProtKB">
        <authorList>
            <consortium name="EnsemblMetazoa"/>
        </authorList>
    </citation>
    <scope>IDENTIFICATION</scope>
</reference>
<feature type="region of interest" description="Disordered" evidence="5">
    <location>
        <begin position="103"/>
        <end position="243"/>
    </location>
</feature>
<dbReference type="EMBL" id="AMQM01003400">
    <property type="status" value="NOT_ANNOTATED_CDS"/>
    <property type="molecule type" value="Genomic_DNA"/>
</dbReference>
<feature type="compositionally biased region" description="Polar residues" evidence="5">
    <location>
        <begin position="452"/>
        <end position="464"/>
    </location>
</feature>
<evidence type="ECO:0000256" key="2">
    <source>
        <dbReference type="ARBA" id="ARBA00022837"/>
    </source>
</evidence>
<dbReference type="OMA" id="QLATIWY"/>
<dbReference type="SMART" id="SM00027">
    <property type="entry name" value="EH"/>
    <property type="match status" value="2"/>
</dbReference>
<feature type="compositionally biased region" description="Low complexity" evidence="5">
    <location>
        <begin position="125"/>
        <end position="154"/>
    </location>
</feature>
<dbReference type="PANTHER" id="PTHR15735">
    <property type="entry name" value="FCH AND DOUBLE SH3 DOMAINS PROTEIN"/>
    <property type="match status" value="1"/>
</dbReference>
<feature type="region of interest" description="Disordered" evidence="5">
    <location>
        <begin position="333"/>
        <end position="502"/>
    </location>
</feature>
<dbReference type="PROSITE" id="PS50002">
    <property type="entry name" value="SH3"/>
    <property type="match status" value="4"/>
</dbReference>
<gene>
    <name evidence="10" type="primary">20211736</name>
    <name evidence="9" type="ORF">HELRODRAFT_190881</name>
</gene>
<dbReference type="CDD" id="cd00174">
    <property type="entry name" value="SH3"/>
    <property type="match status" value="1"/>
</dbReference>
<organism evidence="10 11">
    <name type="scientific">Helobdella robusta</name>
    <name type="common">Californian leech</name>
    <dbReference type="NCBI Taxonomy" id="6412"/>
    <lineage>
        <taxon>Eukaryota</taxon>
        <taxon>Metazoa</taxon>
        <taxon>Spiralia</taxon>
        <taxon>Lophotrochozoa</taxon>
        <taxon>Annelida</taxon>
        <taxon>Clitellata</taxon>
        <taxon>Hirudinea</taxon>
        <taxon>Rhynchobdellida</taxon>
        <taxon>Glossiphoniidae</taxon>
        <taxon>Helobdella</taxon>
    </lineage>
</organism>
<dbReference type="PROSITE" id="PS50031">
    <property type="entry name" value="EH"/>
    <property type="match status" value="2"/>
</dbReference>
<feature type="domain" description="EF-hand" evidence="8">
    <location>
        <begin position="281"/>
        <end position="316"/>
    </location>
</feature>
<dbReference type="PROSITE" id="PS00018">
    <property type="entry name" value="EF_HAND_1"/>
    <property type="match status" value="2"/>
</dbReference>
<dbReference type="EMBL" id="KB096134">
    <property type="protein sequence ID" value="ESO08088.1"/>
    <property type="molecule type" value="Genomic_DNA"/>
</dbReference>
<dbReference type="SUPFAM" id="SSF50044">
    <property type="entry name" value="SH3-domain"/>
    <property type="match status" value="4"/>
</dbReference>
<feature type="region of interest" description="Disordered" evidence="5">
    <location>
        <begin position="1120"/>
        <end position="1149"/>
    </location>
</feature>
<feature type="compositionally biased region" description="Pro residues" evidence="5">
    <location>
        <begin position="401"/>
        <end position="413"/>
    </location>
</feature>
<dbReference type="PROSITE" id="PS50222">
    <property type="entry name" value="EF_HAND_2"/>
    <property type="match status" value="2"/>
</dbReference>
<evidence type="ECO:0000313" key="10">
    <source>
        <dbReference type="EnsemblMetazoa" id="HelroP190881"/>
    </source>
</evidence>
<dbReference type="EnsemblMetazoa" id="HelroT190881">
    <property type="protein sequence ID" value="HelroP190881"/>
    <property type="gene ID" value="HelroG190881"/>
</dbReference>
<proteinExistence type="predicted"/>
<dbReference type="Pfam" id="PF14604">
    <property type="entry name" value="SH3_9"/>
    <property type="match status" value="1"/>
</dbReference>
<dbReference type="InterPro" id="IPR000261">
    <property type="entry name" value="EH_dom"/>
</dbReference>
<evidence type="ECO:0000256" key="3">
    <source>
        <dbReference type="PROSITE-ProRule" id="PRU00192"/>
    </source>
</evidence>
<dbReference type="GO" id="GO:0005886">
    <property type="term" value="C:plasma membrane"/>
    <property type="evidence" value="ECO:0000318"/>
    <property type="project" value="GO_Central"/>
</dbReference>
<protein>
    <submittedName>
        <fullName evidence="9 10">Uncharacterized protein</fullName>
    </submittedName>
</protein>
<dbReference type="GO" id="GO:0005737">
    <property type="term" value="C:cytoplasm"/>
    <property type="evidence" value="ECO:0000318"/>
    <property type="project" value="GO_Central"/>
</dbReference>
<dbReference type="GO" id="GO:0042734">
    <property type="term" value="C:presynaptic membrane"/>
    <property type="evidence" value="ECO:0000318"/>
    <property type="project" value="GO_Central"/>
</dbReference>
<dbReference type="CTD" id="20211736"/>
<dbReference type="Gene3D" id="2.30.30.40">
    <property type="entry name" value="SH3 Domains"/>
    <property type="match status" value="4"/>
</dbReference>
<dbReference type="STRING" id="6412.T1FSD9"/>
<evidence type="ECO:0000259" key="6">
    <source>
        <dbReference type="PROSITE" id="PS50002"/>
    </source>
</evidence>
<sequence length="1298" mass="150662">MSNEWIITREERTKHDAQFEALAPVNNLLSGEKVRPVLMKSNLPVQVLGHIWNLADIDGDGSLNKLEYSITIHLIRYKLQGKDLPKTLPASLSKKFLNKHNHLNNNQKCLNNNNKKLNHSHQNHRSNNNNKNQYSSSNYKNQYNNNNKNQFNNNNKDKYSNRYRNNRNNNNKDRNNNPKNQRRHNNKNYNNNLHNNNKSHSNRSNPNRSSKSSNNNNQSNYPNQLQQHNNIKEPEDPPLPAWANSSAQLDKYKIVFQKIDRLNRGYLTGLEARAILSKSGLPNKILAQIWNLSDVDDDGCLNEEEFYISMHFTEAAKLGQTLPVSLPSDFIPLSMRRATPPQNNFPQQQQNVATSQQQQQRNKNPTTLSQQQPQRPPLPTSPKKLLPQKPPQPNLCHHTPPTQPKQQKPPLPLQQPQQQQQFNPQNIQHNNKRQSVSDDDPFGMEPLENFSPIESQQPEQFGTIDNNHGDDNFNNNNNELNNSENVLETGNNTNQQQENLSDDEQHNISATIQQQFQQQQQQPMSQEEIMAYKVVNEVMSTLPNVIEPSSEWEEPSEQVAANDDNNVYSNVEENANNNFDNSVTCVENTNEYQSNVSNVYVENDGTCYSENNDNSNDDNINDYNNNDYNNNNDNNNNNNDYINNDNNDDDDEDDEDDEKREEQEKQEKFQAQIERQKELDKIRKQEMEKKKKEDEEKIRKEIEERKRLEEIERKKKEEFDRQKKEEFEKYRLAELEKQKQAEIERHKQIEREKEEQKRRAQELKEAQLLEEQRQRQLDWEHQRRDQLVLIKAREQNQVDQVDKEVLRLKKVIATHEKKKSELESKLAKARTVLSEFTAAIDGMRLRRDQKLAEDTYNMVLKNIRTKKRTVEKLTELLKKNELDIESRVELFETRNNNLSDLKSKMNKLHSDVRSMQQTLRSKRKEWEERSFREPQQHQKRVHIIYYYFFLLGLVAYQALYEFTARSTDELSLRPGDIVWVNPNTVGVEEGWVKGDLNGESGVFPESYVQKVEDTTATAVAVAATTSAADNMQQQQQQASDNWAASEITSNVTNTQENLYISLYDYVSNEPGDLNFKQGEMVEVTEYQGDWWQGNINQLRFGVFPANFVGKPTQQQLQQYMQQQQQKQQQLKQQHPTAPTAPKQTNDAPKLTVLKKPEIATAIAAYEATGPEQLTLQPGHLLQVRKKTETGWWEGELQVRGQQRKIGWFPSSYVKLLGGARHSADCLNTERPKASKVPAAPAPEKMLVLYDFQSDRDDELSFKSGDVITVISKPHAEWWNGELNGAQGIFPANFVGPCS</sequence>
<evidence type="ECO:0000259" key="7">
    <source>
        <dbReference type="PROSITE" id="PS50031"/>
    </source>
</evidence>
<dbReference type="SMART" id="SM00326">
    <property type="entry name" value="SH3"/>
    <property type="match status" value="4"/>
</dbReference>
<dbReference type="Pfam" id="PF00018">
    <property type="entry name" value="SH3_1"/>
    <property type="match status" value="3"/>
</dbReference>
<feature type="domain" description="SH3" evidence="6">
    <location>
        <begin position="1054"/>
        <end position="1113"/>
    </location>
</feature>
<feature type="coiled-coil region" evidence="4">
    <location>
        <begin position="898"/>
        <end position="925"/>
    </location>
</feature>
<keyword evidence="11" id="KW-1185">Reference proteome</keyword>
<dbReference type="FunCoup" id="T1FSD9">
    <property type="interactions" value="1392"/>
</dbReference>
<dbReference type="InterPro" id="IPR011992">
    <property type="entry name" value="EF-hand-dom_pair"/>
</dbReference>
<dbReference type="CDD" id="cd00052">
    <property type="entry name" value="EH"/>
    <property type="match status" value="2"/>
</dbReference>
<evidence type="ECO:0000256" key="5">
    <source>
        <dbReference type="SAM" id="MobiDB-lite"/>
    </source>
</evidence>
<reference evidence="9 11" key="2">
    <citation type="journal article" date="2013" name="Nature">
        <title>Insights into bilaterian evolution from three spiralian genomes.</title>
        <authorList>
            <person name="Simakov O."/>
            <person name="Marletaz F."/>
            <person name="Cho S.J."/>
            <person name="Edsinger-Gonzales E."/>
            <person name="Havlak P."/>
            <person name="Hellsten U."/>
            <person name="Kuo D.H."/>
            <person name="Larsson T."/>
            <person name="Lv J."/>
            <person name="Arendt D."/>
            <person name="Savage R."/>
            <person name="Osoegawa K."/>
            <person name="de Jong P."/>
            <person name="Grimwood J."/>
            <person name="Chapman J.A."/>
            <person name="Shapiro H."/>
            <person name="Aerts A."/>
            <person name="Otillar R.P."/>
            <person name="Terry A.Y."/>
            <person name="Boore J.L."/>
            <person name="Grigoriev I.V."/>
            <person name="Lindberg D.R."/>
            <person name="Seaver E.C."/>
            <person name="Weisblat D.A."/>
            <person name="Putnam N.H."/>
            <person name="Rokhsar D.S."/>
        </authorList>
    </citation>
    <scope>NUCLEOTIDE SEQUENCE</scope>
</reference>
<dbReference type="PRINTS" id="PR00452">
    <property type="entry name" value="SH3DOMAIN"/>
</dbReference>
<dbReference type="InterPro" id="IPR001452">
    <property type="entry name" value="SH3_domain"/>
</dbReference>
<dbReference type="Gene3D" id="1.10.238.10">
    <property type="entry name" value="EF-hand"/>
    <property type="match status" value="2"/>
</dbReference>
<feature type="domain" description="SH3" evidence="6">
    <location>
        <begin position="1154"/>
        <end position="1218"/>
    </location>
</feature>
<dbReference type="Proteomes" id="UP000015101">
    <property type="component" value="Unassembled WGS sequence"/>
</dbReference>
<feature type="compositionally biased region" description="Low complexity" evidence="5">
    <location>
        <begin position="1120"/>
        <end position="1133"/>
    </location>
</feature>
<dbReference type="RefSeq" id="XP_009013877.1">
    <property type="nucleotide sequence ID" value="XM_009015629.1"/>
</dbReference>
<evidence type="ECO:0000256" key="1">
    <source>
        <dbReference type="ARBA" id="ARBA00022443"/>
    </source>
</evidence>
<dbReference type="CDD" id="cd11839">
    <property type="entry name" value="SH3_Intersectin_4"/>
    <property type="match status" value="1"/>
</dbReference>
<keyword evidence="2" id="KW-0106">Calcium</keyword>
<dbReference type="KEGG" id="hro:HELRODRAFT_190881"/>
<feature type="compositionally biased region" description="Low complexity" evidence="5">
    <location>
        <begin position="621"/>
        <end position="645"/>
    </location>
</feature>
<dbReference type="GO" id="GO:0097708">
    <property type="term" value="C:intracellular vesicle"/>
    <property type="evidence" value="ECO:0000318"/>
    <property type="project" value="GO_Central"/>
</dbReference>
<feature type="compositionally biased region" description="Low complexity" evidence="5">
    <location>
        <begin position="340"/>
        <end position="373"/>
    </location>
</feature>
<dbReference type="GO" id="GO:0016197">
    <property type="term" value="P:endosomal transport"/>
    <property type="evidence" value="ECO:0000318"/>
    <property type="project" value="GO_Central"/>
</dbReference>
<feature type="compositionally biased region" description="Low complexity" evidence="5">
    <location>
        <begin position="187"/>
        <end position="226"/>
    </location>
</feature>
<dbReference type="HOGENOM" id="CLU_261705_0_0_1"/>
<feature type="region of interest" description="Disordered" evidence="5">
    <location>
        <begin position="603"/>
        <end position="696"/>
    </location>
</feature>
<evidence type="ECO:0000313" key="9">
    <source>
        <dbReference type="EMBL" id="ESO08088.1"/>
    </source>
</evidence>
<dbReference type="PRINTS" id="PR01887">
    <property type="entry name" value="SPECTRNALPHA"/>
</dbReference>
<name>T1FSD9_HELRO</name>
<feature type="compositionally biased region" description="Low complexity" evidence="5">
    <location>
        <begin position="103"/>
        <end position="115"/>
    </location>
</feature>
<evidence type="ECO:0000313" key="11">
    <source>
        <dbReference type="Proteomes" id="UP000015101"/>
    </source>
</evidence>
<dbReference type="InParanoid" id="T1FSD9"/>
<feature type="domain" description="EF-hand" evidence="8">
    <location>
        <begin position="43"/>
        <end position="78"/>
    </location>
</feature>
<feature type="compositionally biased region" description="Low complexity" evidence="5">
    <location>
        <begin position="472"/>
        <end position="499"/>
    </location>
</feature>
<dbReference type="Pfam" id="PF12763">
    <property type="entry name" value="EH"/>
    <property type="match status" value="2"/>
</dbReference>
<dbReference type="GO" id="GO:0005509">
    <property type="term" value="F:calcium ion binding"/>
    <property type="evidence" value="ECO:0007669"/>
    <property type="project" value="InterPro"/>
</dbReference>
<dbReference type="GO" id="GO:0030674">
    <property type="term" value="F:protein-macromolecule adaptor activity"/>
    <property type="evidence" value="ECO:0000318"/>
    <property type="project" value="GO_Central"/>
</dbReference>
<accession>T1FSD9</accession>
<feature type="compositionally biased region" description="Acidic residues" evidence="5">
    <location>
        <begin position="646"/>
        <end position="659"/>
    </location>
</feature>
<dbReference type="InterPro" id="IPR018247">
    <property type="entry name" value="EF_Hand_1_Ca_BS"/>
</dbReference>
<evidence type="ECO:0000256" key="4">
    <source>
        <dbReference type="SAM" id="Coils"/>
    </source>
</evidence>
<dbReference type="InterPro" id="IPR036028">
    <property type="entry name" value="SH3-like_dom_sf"/>
</dbReference>
<feature type="domain" description="SH3" evidence="6">
    <location>
        <begin position="951"/>
        <end position="1013"/>
    </location>
</feature>
<dbReference type="PANTHER" id="PTHR15735:SF21">
    <property type="entry name" value="PROTEIN NERVOUS WRECK"/>
    <property type="match status" value="1"/>
</dbReference>
<reference evidence="11" key="1">
    <citation type="submission" date="2012-12" db="EMBL/GenBank/DDBJ databases">
        <authorList>
            <person name="Hellsten U."/>
            <person name="Grimwood J."/>
            <person name="Chapman J.A."/>
            <person name="Shapiro H."/>
            <person name="Aerts A."/>
            <person name="Otillar R.P."/>
            <person name="Terry A.Y."/>
            <person name="Boore J.L."/>
            <person name="Simakov O."/>
            <person name="Marletaz F."/>
            <person name="Cho S.-J."/>
            <person name="Edsinger-Gonzales E."/>
            <person name="Havlak P."/>
            <person name="Kuo D.-H."/>
            <person name="Larsson T."/>
            <person name="Lv J."/>
            <person name="Arendt D."/>
            <person name="Savage R."/>
            <person name="Osoegawa K."/>
            <person name="de Jong P."/>
            <person name="Lindberg D.R."/>
            <person name="Seaver E.C."/>
            <person name="Weisblat D.A."/>
            <person name="Putnam N.H."/>
            <person name="Grigoriev I.V."/>
            <person name="Rokhsar D.S."/>
        </authorList>
    </citation>
    <scope>NUCLEOTIDE SEQUENCE</scope>
</reference>
<dbReference type="GeneID" id="20211736"/>
<dbReference type="OrthoDB" id="207120at2759"/>
<dbReference type="InterPro" id="IPR002048">
    <property type="entry name" value="EF_hand_dom"/>
</dbReference>
<dbReference type="FunFam" id="2.30.30.40:FF:000072">
    <property type="entry name" value="Unconventional Myosin IB"/>
    <property type="match status" value="1"/>
</dbReference>
<feature type="domain" description="SH3" evidence="6">
    <location>
        <begin position="1240"/>
        <end position="1298"/>
    </location>
</feature>
<dbReference type="SUPFAM" id="SSF47473">
    <property type="entry name" value="EF-hand"/>
    <property type="match status" value="2"/>
</dbReference>
<dbReference type="eggNOG" id="KOG1029">
    <property type="taxonomic scope" value="Eukaryota"/>
</dbReference>
<feature type="domain" description="EH" evidence="7">
    <location>
        <begin position="11"/>
        <end position="92"/>
    </location>
</feature>
<feature type="domain" description="EH" evidence="7">
    <location>
        <begin position="248"/>
        <end position="337"/>
    </location>
</feature>
<keyword evidence="1 3" id="KW-0728">SH3 domain</keyword>